<reference evidence="2 3" key="1">
    <citation type="submission" date="2020-02" db="EMBL/GenBank/DDBJ databases">
        <authorList>
            <person name="Chaudhuri R."/>
        </authorList>
    </citation>
    <scope>NUCLEOTIDE SEQUENCE [LARGE SCALE GENOMIC DNA]</scope>
    <source>
        <strain evidence="2">SFB21</strain>
    </source>
</reference>
<sequence>MVIYMNSNVNAMEMSAPAGIAQIRNISQCYTAVKRTLERNPLLPGISAYYGPSGFGKSTSANFVATKTNAFYVQVKSTYTKKAFLQALLREMSIPYPATLSEMMELASSELAKSGRPLIIDEFDHLVVGNKVEIVRDLYEASQGTFLIIGEEMLARKLEKWERFHGRILNWVPALPADLSDTKLLCSIYAPKLEIEDPVLEQLLSSVRGSTRRVSTNLEMLNETALENGVKHISLKTLKTLLPEGFVTGESPKPRSF</sequence>
<protein>
    <recommendedName>
        <fullName evidence="1">ORC1/DEAH AAA+ ATPase domain-containing protein</fullName>
    </recommendedName>
</protein>
<dbReference type="AlphaFoldDB" id="A0A811GE44"/>
<dbReference type="InterPro" id="IPR027417">
    <property type="entry name" value="P-loop_NTPase"/>
</dbReference>
<dbReference type="Proteomes" id="UP000489961">
    <property type="component" value="Unassembled WGS sequence"/>
</dbReference>
<evidence type="ECO:0000313" key="3">
    <source>
        <dbReference type="Proteomes" id="UP000489961"/>
    </source>
</evidence>
<dbReference type="Pfam" id="PF13401">
    <property type="entry name" value="AAA_22"/>
    <property type="match status" value="1"/>
</dbReference>
<gene>
    <name evidence="2" type="ORF">SFB21_3096</name>
</gene>
<dbReference type="SUPFAM" id="SSF52540">
    <property type="entry name" value="P-loop containing nucleoside triphosphate hydrolases"/>
    <property type="match status" value="1"/>
</dbReference>
<feature type="domain" description="ORC1/DEAH AAA+ ATPase" evidence="1">
    <location>
        <begin position="45"/>
        <end position="157"/>
    </location>
</feature>
<dbReference type="GO" id="GO:0016887">
    <property type="term" value="F:ATP hydrolysis activity"/>
    <property type="evidence" value="ECO:0007669"/>
    <property type="project" value="InterPro"/>
</dbReference>
<name>A0A811GE44_9GAMM</name>
<comment type="caution">
    <text evidence="2">The sequence shown here is derived from an EMBL/GenBank/DDBJ whole genome shotgun (WGS) entry which is preliminary data.</text>
</comment>
<dbReference type="EMBL" id="CADDTS010000049">
    <property type="protein sequence ID" value="CAB1222395.1"/>
    <property type="molecule type" value="Genomic_DNA"/>
</dbReference>
<dbReference type="CDD" id="cd18139">
    <property type="entry name" value="HLD_clamp_RarA"/>
    <property type="match status" value="1"/>
</dbReference>
<evidence type="ECO:0000259" key="1">
    <source>
        <dbReference type="Pfam" id="PF13401"/>
    </source>
</evidence>
<accession>A0A811GE44</accession>
<organism evidence="2 3">
    <name type="scientific">Acinetobacter bouvetii</name>
    <dbReference type="NCBI Taxonomy" id="202951"/>
    <lineage>
        <taxon>Bacteria</taxon>
        <taxon>Pseudomonadati</taxon>
        <taxon>Pseudomonadota</taxon>
        <taxon>Gammaproteobacteria</taxon>
        <taxon>Moraxellales</taxon>
        <taxon>Moraxellaceae</taxon>
        <taxon>Acinetobacter</taxon>
    </lineage>
</organism>
<evidence type="ECO:0000313" key="2">
    <source>
        <dbReference type="EMBL" id="CAB1222395.1"/>
    </source>
</evidence>
<dbReference type="Gene3D" id="3.40.50.300">
    <property type="entry name" value="P-loop containing nucleotide triphosphate hydrolases"/>
    <property type="match status" value="1"/>
</dbReference>
<dbReference type="InterPro" id="IPR049945">
    <property type="entry name" value="AAA_22"/>
</dbReference>
<proteinExistence type="predicted"/>